<dbReference type="InterPro" id="IPR054289">
    <property type="entry name" value="DUF7025"/>
</dbReference>
<evidence type="ECO:0000313" key="4">
    <source>
        <dbReference type="Proteomes" id="UP000298138"/>
    </source>
</evidence>
<dbReference type="PANTHER" id="PTHR46411">
    <property type="entry name" value="FAMILY ATPASE, PUTATIVE-RELATED"/>
    <property type="match status" value="1"/>
</dbReference>
<dbReference type="AlphaFoldDB" id="A0A4S2MS09"/>
<gene>
    <name evidence="3" type="ORF">EX30DRAFT_397309</name>
</gene>
<evidence type="ECO:0000313" key="3">
    <source>
        <dbReference type="EMBL" id="TGZ79159.1"/>
    </source>
</evidence>
<dbReference type="GO" id="GO:0005524">
    <property type="term" value="F:ATP binding"/>
    <property type="evidence" value="ECO:0007669"/>
    <property type="project" value="InterPro"/>
</dbReference>
<dbReference type="EMBL" id="ML220134">
    <property type="protein sequence ID" value="TGZ79159.1"/>
    <property type="molecule type" value="Genomic_DNA"/>
</dbReference>
<dbReference type="Pfam" id="PF22942">
    <property type="entry name" value="DUF7025"/>
    <property type="match status" value="1"/>
</dbReference>
<dbReference type="Pfam" id="PF00004">
    <property type="entry name" value="AAA"/>
    <property type="match status" value="1"/>
</dbReference>
<dbReference type="STRING" id="341454.A0A4S2MS09"/>
<dbReference type="CDD" id="cd19481">
    <property type="entry name" value="RecA-like_protease"/>
    <property type="match status" value="1"/>
</dbReference>
<keyword evidence="4" id="KW-1185">Reference proteome</keyword>
<dbReference type="PANTHER" id="PTHR46411:SF2">
    <property type="entry name" value="AAA+ ATPASE DOMAIN-CONTAINING PROTEIN"/>
    <property type="match status" value="1"/>
</dbReference>
<feature type="region of interest" description="Disordered" evidence="1">
    <location>
        <begin position="404"/>
        <end position="423"/>
    </location>
</feature>
<dbReference type="GO" id="GO:0016887">
    <property type="term" value="F:ATP hydrolysis activity"/>
    <property type="evidence" value="ECO:0007669"/>
    <property type="project" value="InterPro"/>
</dbReference>
<organism evidence="3 4">
    <name type="scientific">Ascodesmis nigricans</name>
    <dbReference type="NCBI Taxonomy" id="341454"/>
    <lineage>
        <taxon>Eukaryota</taxon>
        <taxon>Fungi</taxon>
        <taxon>Dikarya</taxon>
        <taxon>Ascomycota</taxon>
        <taxon>Pezizomycotina</taxon>
        <taxon>Pezizomycetes</taxon>
        <taxon>Pezizales</taxon>
        <taxon>Ascodesmidaceae</taxon>
        <taxon>Ascodesmis</taxon>
    </lineage>
</organism>
<dbReference type="OrthoDB" id="10042665at2759"/>
<proteinExistence type="predicted"/>
<name>A0A4S2MS09_9PEZI</name>
<dbReference type="SUPFAM" id="SSF52540">
    <property type="entry name" value="P-loop containing nucleoside triphosphate hydrolases"/>
    <property type="match status" value="1"/>
</dbReference>
<reference evidence="3 4" key="1">
    <citation type="submission" date="2019-04" db="EMBL/GenBank/DDBJ databases">
        <title>Comparative genomics and transcriptomics to analyze fruiting body development in filamentous ascomycetes.</title>
        <authorList>
            <consortium name="DOE Joint Genome Institute"/>
            <person name="Lutkenhaus R."/>
            <person name="Traeger S."/>
            <person name="Breuer J."/>
            <person name="Kuo A."/>
            <person name="Lipzen A."/>
            <person name="Pangilinan J."/>
            <person name="Dilworth D."/>
            <person name="Sandor L."/>
            <person name="Poggeler S."/>
            <person name="Barry K."/>
            <person name="Grigoriev I.V."/>
            <person name="Nowrousian M."/>
        </authorList>
    </citation>
    <scope>NUCLEOTIDE SEQUENCE [LARGE SCALE GENOMIC DNA]</scope>
    <source>
        <strain evidence="3 4">CBS 389.68</strain>
    </source>
</reference>
<accession>A0A4S2MS09</accession>
<dbReference type="Gene3D" id="3.40.50.300">
    <property type="entry name" value="P-loop containing nucleotide triphosphate hydrolases"/>
    <property type="match status" value="1"/>
</dbReference>
<protein>
    <submittedName>
        <fullName evidence="3">P-loop containing nucleoside triphosphate hydrolase protein</fullName>
    </submittedName>
</protein>
<dbReference type="InterPro" id="IPR003593">
    <property type="entry name" value="AAA+_ATPase"/>
</dbReference>
<evidence type="ECO:0000259" key="2">
    <source>
        <dbReference type="SMART" id="SM00382"/>
    </source>
</evidence>
<dbReference type="Proteomes" id="UP000298138">
    <property type="component" value="Unassembled WGS sequence"/>
</dbReference>
<dbReference type="InParanoid" id="A0A4S2MS09"/>
<feature type="domain" description="AAA+ ATPase" evidence="2">
    <location>
        <begin position="528"/>
        <end position="657"/>
    </location>
</feature>
<keyword evidence="3" id="KW-0378">Hydrolase</keyword>
<dbReference type="InterPro" id="IPR027417">
    <property type="entry name" value="P-loop_NTPase"/>
</dbReference>
<sequence>MDVEKSHTFYTSVLQSSAQQWRSQAGQNEGSDNNVYVPPAKVVVAHQDVTEYNDGWGRELYLTSQFIPRQTRPKGPKTKKFGEYAILTKRRIGSDGRTVVGVDLEIQSRHLREKLKELITIDYEIDLTTDPIIVPKPYHMLFFEGQNIIDFAKKQFQVVASLEEQKQAQQSAISSEEAEKEGEAKLEDQRQLAKEISLLADFIANDDELMHTRTEFSQLEPQGMITFPLLWTIFQPGQLVRVLIPEDGRLECMRLKSIKLAYDEKGIPFYLIVGFVTEFDGSRVGEVKKRVQLYHFSGTEVIAKLAIIPEKHWPNVEEEKAQLIARGKKWYKLLERPQHLQYRNLCFCPHPKPKVLSINERVIVDPITYYEEYVSDRPILEKYDENTTFTPWFLVQEYGETDADADADSASDGEHSRCSDDSDTDVIWRRPSAWPRRKNAKITMIPQPVLTDDHYLRCPAVIPGFALKTKRWGHFMVDDESLKPIKWNKGAFKTLQMEEYKKRLIKSLINGHKEASSCFDDLVSGKGQGLIFLLYGPPGLGKTLTAETISEHTQRPLYVVSSGELTTSVMEMERELSRIFKMGHRWDAVVLLDEADVLMSKRTSEALEKNAIVSVFLRCLEYYRGVLFLTTNRLEDFDDAIMSRIHLLLQFDGLTPEMRKEIWRSLLQANSNNIVLDKLAWTEEIYDLLGKFNINGRMIKNFLQTAALSAQAEKKGLAPSHLVPIMRTNLGSTHAKDKNIKKALEELRMFLMKEEDVTDS</sequence>
<dbReference type="InterPro" id="IPR003959">
    <property type="entry name" value="ATPase_AAA_core"/>
</dbReference>
<evidence type="ECO:0000256" key="1">
    <source>
        <dbReference type="SAM" id="MobiDB-lite"/>
    </source>
</evidence>
<dbReference type="SMART" id="SM00382">
    <property type="entry name" value="AAA"/>
    <property type="match status" value="1"/>
</dbReference>